<feature type="region of interest" description="Disordered" evidence="1">
    <location>
        <begin position="97"/>
        <end position="126"/>
    </location>
</feature>
<dbReference type="Proteomes" id="UP000266723">
    <property type="component" value="Unassembled WGS sequence"/>
</dbReference>
<evidence type="ECO:0000313" key="3">
    <source>
        <dbReference type="Proteomes" id="UP000266723"/>
    </source>
</evidence>
<keyword evidence="3" id="KW-1185">Reference proteome</keyword>
<name>A0ABQ7EPF0_BRACR</name>
<evidence type="ECO:0000256" key="1">
    <source>
        <dbReference type="SAM" id="MobiDB-lite"/>
    </source>
</evidence>
<organism evidence="2 3">
    <name type="scientific">Brassica cretica</name>
    <name type="common">Mustard</name>
    <dbReference type="NCBI Taxonomy" id="69181"/>
    <lineage>
        <taxon>Eukaryota</taxon>
        <taxon>Viridiplantae</taxon>
        <taxon>Streptophyta</taxon>
        <taxon>Embryophyta</taxon>
        <taxon>Tracheophyta</taxon>
        <taxon>Spermatophyta</taxon>
        <taxon>Magnoliopsida</taxon>
        <taxon>eudicotyledons</taxon>
        <taxon>Gunneridae</taxon>
        <taxon>Pentapetalae</taxon>
        <taxon>rosids</taxon>
        <taxon>malvids</taxon>
        <taxon>Brassicales</taxon>
        <taxon>Brassicaceae</taxon>
        <taxon>Brassiceae</taxon>
        <taxon>Brassica</taxon>
    </lineage>
</organism>
<sequence length="151" mass="16690">MPSTAKPIRFLSNFRSGRGGAGGSVYGGAAPYRSRDGLSTRTGVGSEEIQLRIDLMQSDLDDEITGLHGQIAKEIGSEAQFQKNFLDDLLLPKVASDVDESTSRGKEKHKEAELEHHTQWKQPRHARGSFRAPLLLYSLHVIQDVQKMSDS</sequence>
<evidence type="ECO:0000313" key="2">
    <source>
        <dbReference type="EMBL" id="KAF3605451.1"/>
    </source>
</evidence>
<protein>
    <recommendedName>
        <fullName evidence="4">t-SNARE coiled-coil homology domain-containing protein</fullName>
    </recommendedName>
</protein>
<evidence type="ECO:0008006" key="4">
    <source>
        <dbReference type="Google" id="ProtNLM"/>
    </source>
</evidence>
<accession>A0ABQ7EPF0</accession>
<feature type="compositionally biased region" description="Basic and acidic residues" evidence="1">
    <location>
        <begin position="101"/>
        <end position="118"/>
    </location>
</feature>
<reference evidence="2 3" key="1">
    <citation type="journal article" date="2020" name="BMC Genomics">
        <title>Intraspecific diversification of the crop wild relative Brassica cretica Lam. using demographic model selection.</title>
        <authorList>
            <person name="Kioukis A."/>
            <person name="Michalopoulou V.A."/>
            <person name="Briers L."/>
            <person name="Pirintsos S."/>
            <person name="Studholme D.J."/>
            <person name="Pavlidis P."/>
            <person name="Sarris P.F."/>
        </authorList>
    </citation>
    <scope>NUCLEOTIDE SEQUENCE [LARGE SCALE GENOMIC DNA]</scope>
    <source>
        <strain evidence="3">cv. PFS-1207/04</strain>
    </source>
</reference>
<comment type="caution">
    <text evidence="2">The sequence shown here is derived from an EMBL/GenBank/DDBJ whole genome shotgun (WGS) entry which is preliminary data.</text>
</comment>
<proteinExistence type="predicted"/>
<gene>
    <name evidence="2" type="ORF">DY000_02047307</name>
</gene>
<dbReference type="EMBL" id="QGKV02000297">
    <property type="protein sequence ID" value="KAF3605451.1"/>
    <property type="molecule type" value="Genomic_DNA"/>
</dbReference>
<feature type="region of interest" description="Disordered" evidence="1">
    <location>
        <begin position="18"/>
        <end position="43"/>
    </location>
</feature>